<proteinExistence type="predicted"/>
<dbReference type="AlphaFoldDB" id="A0A068RYA6"/>
<evidence type="ECO:0000256" key="1">
    <source>
        <dbReference type="SAM" id="MobiDB-lite"/>
    </source>
</evidence>
<evidence type="ECO:0000313" key="3">
    <source>
        <dbReference type="Proteomes" id="UP000027586"/>
    </source>
</evidence>
<sequence length="79" mass="9180">MLGRRHSLHERGSEDEVTTQNWMEKHEHPRTEWIDGSFQRVVKDHNSHGRGKFTGRIALSFDTPLLAYVAYSFILSQAI</sequence>
<protein>
    <submittedName>
        <fullName evidence="2">Uncharacterized protein</fullName>
    </submittedName>
</protein>
<gene>
    <name evidence="2" type="ORF">LCOR_05795.1</name>
</gene>
<dbReference type="Proteomes" id="UP000027586">
    <property type="component" value="Unassembled WGS sequence"/>
</dbReference>
<reference evidence="2" key="1">
    <citation type="submission" date="2013-08" db="EMBL/GenBank/DDBJ databases">
        <title>Gene expansion shapes genome architecture in the human pathogen Lichtheimia corymbifera: an evolutionary genomics analysis in the ancient terrestrial Mucorales (Mucoromycotina).</title>
        <authorList>
            <person name="Schwartze V.U."/>
            <person name="Winter S."/>
            <person name="Shelest E."/>
            <person name="Marcet-Houben M."/>
            <person name="Horn F."/>
            <person name="Wehner S."/>
            <person name="Hoffmann K."/>
            <person name="Riege K."/>
            <person name="Sammeth M."/>
            <person name="Nowrousian M."/>
            <person name="Valiante V."/>
            <person name="Linde J."/>
            <person name="Jacobsen I.D."/>
            <person name="Marz M."/>
            <person name="Brakhage A.A."/>
            <person name="Gabaldon T."/>
            <person name="Bocker S."/>
            <person name="Voigt K."/>
        </authorList>
    </citation>
    <scope>NUCLEOTIDE SEQUENCE [LARGE SCALE GENOMIC DNA]</scope>
    <source>
        <strain evidence="2">FSU 9682</strain>
    </source>
</reference>
<organism evidence="2 3">
    <name type="scientific">Lichtheimia corymbifera JMRC:FSU:9682</name>
    <dbReference type="NCBI Taxonomy" id="1263082"/>
    <lineage>
        <taxon>Eukaryota</taxon>
        <taxon>Fungi</taxon>
        <taxon>Fungi incertae sedis</taxon>
        <taxon>Mucoromycota</taxon>
        <taxon>Mucoromycotina</taxon>
        <taxon>Mucoromycetes</taxon>
        <taxon>Mucorales</taxon>
        <taxon>Lichtheimiaceae</taxon>
        <taxon>Lichtheimia</taxon>
    </lineage>
</organism>
<name>A0A068RYA6_9FUNG</name>
<keyword evidence="3" id="KW-1185">Reference proteome</keyword>
<dbReference type="VEuPathDB" id="FungiDB:LCOR_05795.1"/>
<dbReference type="EMBL" id="CBTN010000024">
    <property type="protein sequence ID" value="CDH54562.1"/>
    <property type="molecule type" value="Genomic_DNA"/>
</dbReference>
<feature type="region of interest" description="Disordered" evidence="1">
    <location>
        <begin position="1"/>
        <end position="26"/>
    </location>
</feature>
<comment type="caution">
    <text evidence="2">The sequence shown here is derived from an EMBL/GenBank/DDBJ whole genome shotgun (WGS) entry which is preliminary data.</text>
</comment>
<accession>A0A068RYA6</accession>
<evidence type="ECO:0000313" key="2">
    <source>
        <dbReference type="EMBL" id="CDH54562.1"/>
    </source>
</evidence>